<keyword evidence="2" id="KW-1185">Reference proteome</keyword>
<sequence>MHDSMKEFLAWINTNEIPPRVSALFMMNYLIDHGSAEEYPLVPVEIKDEINRIVDIYLTGDRVVTAGGGNRTDITELVGSAARILGRA</sequence>
<dbReference type="EMBL" id="JBHTIF010000003">
    <property type="protein sequence ID" value="MFD0726685.1"/>
    <property type="molecule type" value="Genomic_DNA"/>
</dbReference>
<proteinExistence type="predicted"/>
<organism evidence="1 2">
    <name type="scientific">Lysobacter brunescens</name>
    <dbReference type="NCBI Taxonomy" id="262323"/>
    <lineage>
        <taxon>Bacteria</taxon>
        <taxon>Pseudomonadati</taxon>
        <taxon>Pseudomonadota</taxon>
        <taxon>Gammaproteobacteria</taxon>
        <taxon>Lysobacterales</taxon>
        <taxon>Lysobacteraceae</taxon>
        <taxon>Lysobacter</taxon>
    </lineage>
</organism>
<accession>A0ABW2YEB8</accession>
<comment type="caution">
    <text evidence="1">The sequence shown here is derived from an EMBL/GenBank/DDBJ whole genome shotgun (WGS) entry which is preliminary data.</text>
</comment>
<dbReference type="RefSeq" id="WP_386824786.1">
    <property type="nucleotide sequence ID" value="NZ_JBHTIF010000003.1"/>
</dbReference>
<protein>
    <submittedName>
        <fullName evidence="1">Uncharacterized protein</fullName>
    </submittedName>
</protein>
<gene>
    <name evidence="1" type="ORF">ACFQ0E_13870</name>
</gene>
<name>A0ABW2YEB8_9GAMM</name>
<evidence type="ECO:0000313" key="2">
    <source>
        <dbReference type="Proteomes" id="UP001597110"/>
    </source>
</evidence>
<dbReference type="Proteomes" id="UP001597110">
    <property type="component" value="Unassembled WGS sequence"/>
</dbReference>
<reference evidence="2" key="1">
    <citation type="journal article" date="2019" name="Int. J. Syst. Evol. Microbiol.">
        <title>The Global Catalogue of Microorganisms (GCM) 10K type strain sequencing project: providing services to taxonomists for standard genome sequencing and annotation.</title>
        <authorList>
            <consortium name="The Broad Institute Genomics Platform"/>
            <consortium name="The Broad Institute Genome Sequencing Center for Infectious Disease"/>
            <person name="Wu L."/>
            <person name="Ma J."/>
        </authorList>
    </citation>
    <scope>NUCLEOTIDE SEQUENCE [LARGE SCALE GENOMIC DNA]</scope>
    <source>
        <strain evidence="2">CCUG 55585</strain>
    </source>
</reference>
<evidence type="ECO:0000313" key="1">
    <source>
        <dbReference type="EMBL" id="MFD0726685.1"/>
    </source>
</evidence>